<dbReference type="EMBL" id="ADVR01000023">
    <property type="protein sequence ID" value="EFO81178.1"/>
    <property type="molecule type" value="Genomic_DNA"/>
</dbReference>
<dbReference type="InterPro" id="IPR036869">
    <property type="entry name" value="J_dom_sf"/>
</dbReference>
<keyword evidence="2" id="KW-0812">Transmembrane</keyword>
<dbReference type="InterPro" id="IPR011990">
    <property type="entry name" value="TPR-like_helical_dom_sf"/>
</dbReference>
<evidence type="ECO:0000313" key="5">
    <source>
        <dbReference type="Proteomes" id="UP000054010"/>
    </source>
</evidence>
<dbReference type="InterPro" id="IPR001623">
    <property type="entry name" value="DnaJ_domain"/>
</dbReference>
<dbReference type="AlphaFoldDB" id="E1ICC4"/>
<sequence>MQDYYETLQVHPKADPEAIRAAYERLQQRYAAALLEGAADELRELARQRREEIERAYAVLSDPAQRARFDQELQQRTLRSSPDQSGIDPQDDDLIDYRPLSPAQGQERPKGFNTQPYLPPSQAPRRSGRRIQSNSRFPVWLPTVLIVAVSTFAIVLITLITTVARPQTQATATQAGTPTAAPPSTDQMVNQFEGQITMARQVALQVSDNPKAWVELGNALFDSTVIVRELIDSGHTDLQALYVERLPRWLEARDAYTKALELKPDDAIVRADMAAALCYYGAGVNDQSYVVQGLAEADRALSLAPEEGRALLSKGVCLIMTDPPQTQAALEQWQRIVILPNVDAGLVTHARQLITTYSQ</sequence>
<reference evidence="4 5" key="1">
    <citation type="journal article" date="2011" name="J. Bacteriol.">
        <title>Draft genome sequence of the anoxygenic filamentous phototrophic bacterium Oscillochloris trichoides subsp. DG-6.</title>
        <authorList>
            <person name="Kuznetsov B.B."/>
            <person name="Ivanovsky R.N."/>
            <person name="Keppen O.I."/>
            <person name="Sukhacheva M.V."/>
            <person name="Bumazhkin B.K."/>
            <person name="Patutina E.O."/>
            <person name="Beletsky A.V."/>
            <person name="Mardanov A.V."/>
            <person name="Baslerov R.V."/>
            <person name="Panteleeva A.N."/>
            <person name="Kolganova T.V."/>
            <person name="Ravin N.V."/>
            <person name="Skryabin K.G."/>
        </authorList>
    </citation>
    <scope>NUCLEOTIDE SEQUENCE [LARGE SCALE GENOMIC DNA]</scope>
    <source>
        <strain evidence="4 5">DG-6</strain>
    </source>
</reference>
<feature type="compositionally biased region" description="Polar residues" evidence="1">
    <location>
        <begin position="74"/>
        <end position="84"/>
    </location>
</feature>
<evidence type="ECO:0000256" key="2">
    <source>
        <dbReference type="SAM" id="Phobius"/>
    </source>
</evidence>
<evidence type="ECO:0000313" key="4">
    <source>
        <dbReference type="EMBL" id="EFO81178.1"/>
    </source>
</evidence>
<dbReference type="OrthoDB" id="5338908at2"/>
<evidence type="ECO:0000256" key="1">
    <source>
        <dbReference type="SAM" id="MobiDB-lite"/>
    </source>
</evidence>
<feature type="domain" description="J" evidence="3">
    <location>
        <begin position="3"/>
        <end position="73"/>
    </location>
</feature>
<feature type="region of interest" description="Disordered" evidence="1">
    <location>
        <begin position="72"/>
        <end position="131"/>
    </location>
</feature>
<dbReference type="Gene3D" id="1.10.287.110">
    <property type="entry name" value="DnaJ domain"/>
    <property type="match status" value="1"/>
</dbReference>
<dbReference type="HOGENOM" id="CLU_854959_0_0_0"/>
<accession>E1ICC4</accession>
<dbReference type="SMART" id="SM00271">
    <property type="entry name" value="DnaJ"/>
    <property type="match status" value="1"/>
</dbReference>
<dbReference type="SUPFAM" id="SSF48452">
    <property type="entry name" value="TPR-like"/>
    <property type="match status" value="1"/>
</dbReference>
<organism evidence="4 5">
    <name type="scientific">Oscillochloris trichoides DG-6</name>
    <dbReference type="NCBI Taxonomy" id="765420"/>
    <lineage>
        <taxon>Bacteria</taxon>
        <taxon>Bacillati</taxon>
        <taxon>Chloroflexota</taxon>
        <taxon>Chloroflexia</taxon>
        <taxon>Chloroflexales</taxon>
        <taxon>Chloroflexineae</taxon>
        <taxon>Oscillochloridaceae</taxon>
        <taxon>Oscillochloris</taxon>
    </lineage>
</organism>
<dbReference type="STRING" id="765420.OSCT_0975"/>
<keyword evidence="5" id="KW-1185">Reference proteome</keyword>
<dbReference type="Gene3D" id="1.25.40.10">
    <property type="entry name" value="Tetratricopeptide repeat domain"/>
    <property type="match status" value="1"/>
</dbReference>
<feature type="transmembrane region" description="Helical" evidence="2">
    <location>
        <begin position="139"/>
        <end position="160"/>
    </location>
</feature>
<comment type="caution">
    <text evidence="4">The sequence shown here is derived from an EMBL/GenBank/DDBJ whole genome shotgun (WGS) entry which is preliminary data.</text>
</comment>
<keyword evidence="4" id="KW-0346">Stress response</keyword>
<evidence type="ECO:0000259" key="3">
    <source>
        <dbReference type="PROSITE" id="PS50076"/>
    </source>
</evidence>
<gene>
    <name evidence="4" type="ORF">OSCT_0975</name>
</gene>
<dbReference type="eggNOG" id="COG0484">
    <property type="taxonomic scope" value="Bacteria"/>
</dbReference>
<name>E1ICC4_9CHLR</name>
<dbReference type="Pfam" id="PF00226">
    <property type="entry name" value="DnaJ"/>
    <property type="match status" value="1"/>
</dbReference>
<keyword evidence="2" id="KW-1133">Transmembrane helix</keyword>
<dbReference type="CDD" id="cd06257">
    <property type="entry name" value="DnaJ"/>
    <property type="match status" value="1"/>
</dbReference>
<proteinExistence type="predicted"/>
<dbReference type="PROSITE" id="PS50076">
    <property type="entry name" value="DNAJ_2"/>
    <property type="match status" value="1"/>
</dbReference>
<dbReference type="SUPFAM" id="SSF46565">
    <property type="entry name" value="Chaperone J-domain"/>
    <property type="match status" value="1"/>
</dbReference>
<keyword evidence="2" id="KW-0472">Membrane</keyword>
<dbReference type="Proteomes" id="UP000054010">
    <property type="component" value="Unassembled WGS sequence"/>
</dbReference>
<dbReference type="eggNOG" id="COG0803">
    <property type="taxonomic scope" value="Bacteria"/>
</dbReference>
<protein>
    <submittedName>
        <fullName evidence="4">Heat shock protein DnaJ domain-containing protein</fullName>
    </submittedName>
</protein>